<dbReference type="Pfam" id="PF14281">
    <property type="entry name" value="PDDEXK_4"/>
    <property type="match status" value="1"/>
</dbReference>
<sequence length="235" mass="26508">MKSFKANEAVGDRLSLYFADARPYLHGLRRVPQVDRLIDAESFSRFLEALRVPLRHAEESACANPWTTSCLQNDEVRNCAVLADLWDRRKHGRQAQAFLAGFFAQAGSHLPDDDELANGYTVQTEHCLNGAITDRVDITIETQSSVIGVEVKIFASERDNQLADYRTAIAARARLMGREKHEVVFLSPYRSRDEAIFVPHITWRKLADIAEQANPSTHSGWLISQFGQHCRTLGI</sequence>
<dbReference type="EMBL" id="QXFK01000003">
    <property type="protein sequence ID" value="RIV81532.1"/>
    <property type="molecule type" value="Genomic_DNA"/>
</dbReference>
<name>A0A418NMW5_9SPHN</name>
<protein>
    <recommendedName>
        <fullName evidence="3">PD-(D/E)XK nuclease</fullName>
    </recommendedName>
</protein>
<dbReference type="RefSeq" id="WP_119511405.1">
    <property type="nucleotide sequence ID" value="NZ_QXFK01000003.1"/>
</dbReference>
<evidence type="ECO:0008006" key="3">
    <source>
        <dbReference type="Google" id="ProtNLM"/>
    </source>
</evidence>
<evidence type="ECO:0000313" key="2">
    <source>
        <dbReference type="Proteomes" id="UP000285092"/>
    </source>
</evidence>
<proteinExistence type="predicted"/>
<dbReference type="AlphaFoldDB" id="A0A418NMW5"/>
<dbReference type="Proteomes" id="UP000285092">
    <property type="component" value="Unassembled WGS sequence"/>
</dbReference>
<reference evidence="1 2" key="1">
    <citation type="submission" date="2018-08" db="EMBL/GenBank/DDBJ databases">
        <title>Altererythrobacter sp.Ery1 and Ery12, the genome sequencing of novel strains in genus Alterythrobacter.</title>
        <authorList>
            <person name="Cheng H."/>
            <person name="Wu Y.-H."/>
            <person name="Fang C."/>
            <person name="Xu X.-W."/>
        </authorList>
    </citation>
    <scope>NUCLEOTIDE SEQUENCE [LARGE SCALE GENOMIC DNA]</scope>
    <source>
        <strain evidence="1 2">Ery1</strain>
    </source>
</reference>
<dbReference type="OrthoDB" id="6713139at2"/>
<organism evidence="1 2">
    <name type="scientific">Pelagerythrobacter aerophilus</name>
    <dbReference type="NCBI Taxonomy" id="2306995"/>
    <lineage>
        <taxon>Bacteria</taxon>
        <taxon>Pseudomonadati</taxon>
        <taxon>Pseudomonadota</taxon>
        <taxon>Alphaproteobacteria</taxon>
        <taxon>Sphingomonadales</taxon>
        <taxon>Erythrobacteraceae</taxon>
        <taxon>Pelagerythrobacter</taxon>
    </lineage>
</organism>
<keyword evidence="2" id="KW-1185">Reference proteome</keyword>
<gene>
    <name evidence="1" type="ORF">D2V04_00325</name>
</gene>
<accession>A0A418NMW5</accession>
<dbReference type="InterPro" id="IPR029470">
    <property type="entry name" value="PDDEXK_4"/>
</dbReference>
<evidence type="ECO:0000313" key="1">
    <source>
        <dbReference type="EMBL" id="RIV81532.1"/>
    </source>
</evidence>
<comment type="caution">
    <text evidence="1">The sequence shown here is derived from an EMBL/GenBank/DDBJ whole genome shotgun (WGS) entry which is preliminary data.</text>
</comment>